<dbReference type="SUPFAM" id="SSF54695">
    <property type="entry name" value="POZ domain"/>
    <property type="match status" value="1"/>
</dbReference>
<protein>
    <recommendedName>
        <fullName evidence="1">BTB domain-containing protein</fullName>
    </recommendedName>
</protein>
<reference evidence="2" key="2">
    <citation type="submission" date="2023-03" db="EMBL/GenBank/DDBJ databases">
        <authorList>
            <person name="Inwood S.N."/>
            <person name="Skelly J.G."/>
            <person name="Guhlin J."/>
            <person name="Harrop T.W.R."/>
            <person name="Goldson S.G."/>
            <person name="Dearden P.K."/>
        </authorList>
    </citation>
    <scope>NUCLEOTIDE SEQUENCE</scope>
    <source>
        <strain evidence="2">Irish</strain>
        <tissue evidence="2">Whole body</tissue>
    </source>
</reference>
<feature type="domain" description="BTB" evidence="1">
    <location>
        <begin position="150"/>
        <end position="217"/>
    </location>
</feature>
<gene>
    <name evidence="2" type="ORF">PV328_010455</name>
</gene>
<comment type="caution">
    <text evidence="2">The sequence shown here is derived from an EMBL/GenBank/DDBJ whole genome shotgun (WGS) entry which is preliminary data.</text>
</comment>
<evidence type="ECO:0000313" key="2">
    <source>
        <dbReference type="EMBL" id="KAK0169817.1"/>
    </source>
</evidence>
<evidence type="ECO:0000259" key="1">
    <source>
        <dbReference type="PROSITE" id="PS50097"/>
    </source>
</evidence>
<dbReference type="CDD" id="cd18186">
    <property type="entry name" value="BTB_POZ_ZBTB_KLHL-like"/>
    <property type="match status" value="1"/>
</dbReference>
<evidence type="ECO:0000313" key="3">
    <source>
        <dbReference type="Proteomes" id="UP001168990"/>
    </source>
</evidence>
<dbReference type="Gene3D" id="3.30.710.10">
    <property type="entry name" value="Potassium Channel Kv1.1, Chain A"/>
    <property type="match status" value="1"/>
</dbReference>
<dbReference type="Proteomes" id="UP001168990">
    <property type="component" value="Unassembled WGS sequence"/>
</dbReference>
<sequence length="312" mass="36149">MSDEDINMRLKWRFSYFDRDEKAFFVYSNSFDTSLIADVKIEIFSGVLNLKEYFVVLSKTPYTPANATITIQSRGYDKVEHVIYQKHVNRWMDNYSFKCKFHKDSLFTDELDSVILSELQCDITWHGYDESERDIIYGSLEQFITAPDFSDMVIVIGEKEIPVHKIILAAYSPVFLAMFKANMTASVNKRIIVTDIEVDIMKKVIDFMYTGVIHPVPDIDVLISILEVADKYEIMTLEKLCEQKLLEKVRIGNVLEILDRTSLFRVPQLRQTITSFLVKNKSSIIGLEGFADLHNRKPELLFEFIINGIAPH</sequence>
<dbReference type="PROSITE" id="PS50097">
    <property type="entry name" value="BTB"/>
    <property type="match status" value="1"/>
</dbReference>
<dbReference type="InterPro" id="IPR011333">
    <property type="entry name" value="SKP1/BTB/POZ_sf"/>
</dbReference>
<proteinExistence type="predicted"/>
<dbReference type="PANTHER" id="PTHR24413">
    <property type="entry name" value="SPECKLE-TYPE POZ PROTEIN"/>
    <property type="match status" value="1"/>
</dbReference>
<accession>A0AA39FHS3</accession>
<name>A0AA39FHS3_9HYME</name>
<dbReference type="InterPro" id="IPR000210">
    <property type="entry name" value="BTB/POZ_dom"/>
</dbReference>
<keyword evidence="3" id="KW-1185">Reference proteome</keyword>
<dbReference type="SMART" id="SM00225">
    <property type="entry name" value="BTB"/>
    <property type="match status" value="1"/>
</dbReference>
<dbReference type="EMBL" id="JAQQBS010000004">
    <property type="protein sequence ID" value="KAK0169817.1"/>
    <property type="molecule type" value="Genomic_DNA"/>
</dbReference>
<organism evidence="2 3">
    <name type="scientific">Microctonus aethiopoides</name>
    <dbReference type="NCBI Taxonomy" id="144406"/>
    <lineage>
        <taxon>Eukaryota</taxon>
        <taxon>Metazoa</taxon>
        <taxon>Ecdysozoa</taxon>
        <taxon>Arthropoda</taxon>
        <taxon>Hexapoda</taxon>
        <taxon>Insecta</taxon>
        <taxon>Pterygota</taxon>
        <taxon>Neoptera</taxon>
        <taxon>Endopterygota</taxon>
        <taxon>Hymenoptera</taxon>
        <taxon>Apocrita</taxon>
        <taxon>Ichneumonoidea</taxon>
        <taxon>Braconidae</taxon>
        <taxon>Euphorinae</taxon>
        <taxon>Microctonus</taxon>
    </lineage>
</organism>
<dbReference type="AlphaFoldDB" id="A0AA39FHS3"/>
<reference evidence="2" key="1">
    <citation type="journal article" date="2023" name="bioRxiv">
        <title>Scaffold-level genome assemblies of two parasitoid biocontrol wasps reveal the parthenogenesis mechanism and an associated novel virus.</title>
        <authorList>
            <person name="Inwood S."/>
            <person name="Skelly J."/>
            <person name="Guhlin J."/>
            <person name="Harrop T."/>
            <person name="Goldson S."/>
            <person name="Dearden P."/>
        </authorList>
    </citation>
    <scope>NUCLEOTIDE SEQUENCE</scope>
    <source>
        <strain evidence="2">Irish</strain>
        <tissue evidence="2">Whole body</tissue>
    </source>
</reference>
<dbReference type="Pfam" id="PF00651">
    <property type="entry name" value="BTB"/>
    <property type="match status" value="1"/>
</dbReference>